<gene>
    <name evidence="5" type="primary">atpF</name>
    <name evidence="6" type="ORF">PFDSM3638_00850</name>
</gene>
<dbReference type="GeneID" id="41711972"/>
<dbReference type="GO" id="GO:0046933">
    <property type="term" value="F:proton-transporting ATP synthase activity, rotational mechanism"/>
    <property type="evidence" value="ECO:0007669"/>
    <property type="project" value="UniProtKB-UniRule"/>
</dbReference>
<dbReference type="Pfam" id="PF01990">
    <property type="entry name" value="ATP-synt_F"/>
    <property type="match status" value="1"/>
</dbReference>
<keyword evidence="3 5" id="KW-0375">Hydrogen ion transport</keyword>
<proteinExistence type="inferred from homology"/>
<dbReference type="Proteomes" id="UP000324354">
    <property type="component" value="Chromosome"/>
</dbReference>
<evidence type="ECO:0000313" key="7">
    <source>
        <dbReference type="Proteomes" id="UP000324354"/>
    </source>
</evidence>
<dbReference type="KEGG" id="pfu:PF0181"/>
<sequence>MKIVVMGDSDTVVGFRLAGVHEAYEYDESLESVERARNKLRELLERDDVGIILITERLAQRIGSLPEVKFPIILQIPDKFGSIYGEDILRDVVRRAIGVELKR</sequence>
<dbReference type="InterPro" id="IPR036906">
    <property type="entry name" value="ATPase_V1_fsu_sf"/>
</dbReference>
<dbReference type="GO" id="GO:0046961">
    <property type="term" value="F:proton-transporting ATPase activity, rotational mechanism"/>
    <property type="evidence" value="ECO:0007669"/>
    <property type="project" value="InterPro"/>
</dbReference>
<evidence type="ECO:0000256" key="5">
    <source>
        <dbReference type="HAMAP-Rule" id="MF_00312"/>
    </source>
</evidence>
<dbReference type="InterPro" id="IPR008218">
    <property type="entry name" value="ATPase_V1-cplx_f_g_su"/>
</dbReference>
<dbReference type="SUPFAM" id="SSF159468">
    <property type="entry name" value="AtpF-like"/>
    <property type="match status" value="1"/>
</dbReference>
<evidence type="ECO:0000313" key="6">
    <source>
        <dbReference type="EMBL" id="QEK77908.1"/>
    </source>
</evidence>
<keyword evidence="5" id="KW-1003">Cell membrane</keyword>
<dbReference type="GO" id="GO:0042777">
    <property type="term" value="P:proton motive force-driven plasma membrane ATP synthesis"/>
    <property type="evidence" value="ECO:0007669"/>
    <property type="project" value="UniProtKB-UniRule"/>
</dbReference>
<organism evidence="6 7">
    <name type="scientific">Pyrococcus furiosus (strain ATCC 43587 / DSM 3638 / JCM 8422 / Vc1)</name>
    <dbReference type="NCBI Taxonomy" id="186497"/>
    <lineage>
        <taxon>Archaea</taxon>
        <taxon>Methanobacteriati</taxon>
        <taxon>Methanobacteriota</taxon>
        <taxon>Thermococci</taxon>
        <taxon>Thermococcales</taxon>
        <taxon>Thermococcaceae</taxon>
        <taxon>Pyrococcus</taxon>
    </lineage>
</organism>
<dbReference type="NCBIfam" id="NF003047">
    <property type="entry name" value="PRK03957.1"/>
    <property type="match status" value="1"/>
</dbReference>
<dbReference type="OrthoDB" id="24971at2157"/>
<comment type="similarity">
    <text evidence="1 5">Belongs to the V-ATPase F subunit family.</text>
</comment>
<comment type="subcellular location">
    <subcellularLocation>
        <location evidence="5">Cell membrane</location>
        <topology evidence="5">Peripheral membrane protein</topology>
    </subcellularLocation>
</comment>
<dbReference type="Gene3D" id="3.40.50.10580">
    <property type="entry name" value="ATPase, V1 complex, subunit F"/>
    <property type="match status" value="1"/>
</dbReference>
<dbReference type="EMBL" id="CP023154">
    <property type="protein sequence ID" value="QEK77908.1"/>
    <property type="molecule type" value="Genomic_DNA"/>
</dbReference>
<keyword evidence="4 5" id="KW-0406">Ion transport</keyword>
<dbReference type="RefSeq" id="WP_011011294.1">
    <property type="nucleotide sequence ID" value="NC_003413.1"/>
</dbReference>
<dbReference type="PANTHER" id="PTHR13861:SF2">
    <property type="entry name" value="V-TYPE PROTON ATPASE SUBUNIT F"/>
    <property type="match status" value="1"/>
</dbReference>
<dbReference type="InterPro" id="IPR022944">
    <property type="entry name" value="ATPase_V1-cplx_fsu_bac/arc"/>
</dbReference>
<dbReference type="GO" id="GO:0005524">
    <property type="term" value="F:ATP binding"/>
    <property type="evidence" value="ECO:0007669"/>
    <property type="project" value="UniProtKB-UniRule"/>
</dbReference>
<dbReference type="PANTHER" id="PTHR13861">
    <property type="entry name" value="VACUOLAR ATP SYNTHASE SUBUNIT F"/>
    <property type="match status" value="1"/>
</dbReference>
<dbReference type="GeneID" id="13300926"/>
<dbReference type="AlphaFoldDB" id="A0A5C0XNW0"/>
<keyword evidence="2 5" id="KW-0813">Transport</keyword>
<accession>A0A5C0XNW0</accession>
<comment type="subunit">
    <text evidence="5">Has multiple subunits with at least A(3), B(3), C, D, E, F, H, I and proteolipid K(x).</text>
</comment>
<protein>
    <recommendedName>
        <fullName evidence="5">A-type ATP synthase subunit F</fullName>
    </recommendedName>
</protein>
<evidence type="ECO:0000256" key="4">
    <source>
        <dbReference type="ARBA" id="ARBA00023065"/>
    </source>
</evidence>
<keyword evidence="5" id="KW-0066">ATP synthesis</keyword>
<evidence type="ECO:0000256" key="2">
    <source>
        <dbReference type="ARBA" id="ARBA00022448"/>
    </source>
</evidence>
<comment type="function">
    <text evidence="5">Component of the A-type ATP synthase that produces ATP from ADP in the presence of a proton gradient across the membrane.</text>
</comment>
<dbReference type="HAMAP" id="MF_00312">
    <property type="entry name" value="ATP_synth_F_arch"/>
    <property type="match status" value="1"/>
</dbReference>
<dbReference type="SMR" id="A0A5C0XNW0"/>
<keyword evidence="5" id="KW-0472">Membrane</keyword>
<evidence type="ECO:0000256" key="1">
    <source>
        <dbReference type="ARBA" id="ARBA00010148"/>
    </source>
</evidence>
<reference evidence="6 7" key="1">
    <citation type="submission" date="2017-08" db="EMBL/GenBank/DDBJ databases">
        <title>Resequencing and Reannotation of the genome of Pyrococcus furiosus type strain DSM3638.</title>
        <authorList>
            <person name="Reichelt R.M."/>
            <person name="Bunk B."/>
        </authorList>
    </citation>
    <scope>NUCLEOTIDE SEQUENCE [LARGE SCALE GENOMIC DNA]</scope>
    <source>
        <strain evidence="6 7">DSM 3638</strain>
    </source>
</reference>
<dbReference type="GO" id="GO:0005886">
    <property type="term" value="C:plasma membrane"/>
    <property type="evidence" value="ECO:0007669"/>
    <property type="project" value="UniProtKB-SubCell"/>
</dbReference>
<name>A0A5C0XNW0_PYRFU</name>
<evidence type="ECO:0000256" key="3">
    <source>
        <dbReference type="ARBA" id="ARBA00022781"/>
    </source>
</evidence>